<gene>
    <name evidence="6" type="primary">wbbD</name>
</gene>
<keyword evidence="3 7" id="KW-0808">Transferase</keyword>
<evidence type="ECO:0000256" key="3">
    <source>
        <dbReference type="ARBA" id="ARBA00022679"/>
    </source>
</evidence>
<keyword evidence="2 6" id="KW-0328">Glycosyltransferase</keyword>
<dbReference type="InterPro" id="IPR050834">
    <property type="entry name" value="Glycosyltransf_2"/>
</dbReference>
<evidence type="ECO:0000256" key="2">
    <source>
        <dbReference type="ARBA" id="ARBA00022676"/>
    </source>
</evidence>
<dbReference type="EMBL" id="KJ755564">
    <property type="protein sequence ID" value="AIG62601.1"/>
    <property type="molecule type" value="Genomic_DNA"/>
</dbReference>
<reference evidence="6" key="2">
    <citation type="journal article" date="2016" name="PLoS ONE">
        <title>Comparison of O-Antigen Gene Clusters of All O-Serogroups of Escherichia coli and Proposal for Adopting a New Nomenclature for O-Typing.</title>
        <authorList>
            <person name="DebRoy C."/>
            <person name="Fratamico P.M."/>
            <person name="Yan X."/>
            <person name="Baranzoni G."/>
            <person name="Liu Y."/>
            <person name="Needleman D.S."/>
            <person name="Tebbs R."/>
            <person name="O'Connell C.D."/>
            <person name="Allred A."/>
            <person name="Swimley M."/>
            <person name="Mwangi M."/>
            <person name="Kapur V."/>
            <person name="Raygoza Garay J.A."/>
            <person name="Roberts E.L."/>
            <person name="Katani R."/>
        </authorList>
    </citation>
    <scope>NUCLEOTIDE SEQUENCE</scope>
    <source>
        <strain evidence="6">E 40</strain>
    </source>
</reference>
<evidence type="ECO:0000256" key="1">
    <source>
        <dbReference type="ARBA" id="ARBA00006739"/>
    </source>
</evidence>
<evidence type="ECO:0000256" key="4">
    <source>
        <dbReference type="SAM" id="Phobius"/>
    </source>
</evidence>
<evidence type="ECO:0000313" key="6">
    <source>
        <dbReference type="EMBL" id="AIG62601.1"/>
    </source>
</evidence>
<dbReference type="AlphaFoldDB" id="A0A0A8J478"/>
<dbReference type="InterPro" id="IPR029044">
    <property type="entry name" value="Nucleotide-diphossugar_trans"/>
</dbReference>
<reference evidence="7" key="1">
    <citation type="journal article" date="2014" name="DNA Res.">
        <title>A complete view of the genetic diversity of the Escherichia coli O-antigen biosynthesis gene cluster.</title>
        <authorList>
            <person name="Iguchi A."/>
            <person name="Iyoda S."/>
            <person name="Kikuchi T."/>
            <person name="Ogura Y."/>
            <person name="Katsura K."/>
            <person name="Ohnishi M."/>
            <person name="Hayashi T."/>
            <person name="Thomson N.R."/>
        </authorList>
    </citation>
    <scope>NUCLEOTIDE SEQUENCE</scope>
    <source>
        <strain evidence="7">E40</strain>
    </source>
</reference>
<accession>A0A0A8J478</accession>
<evidence type="ECO:0000259" key="5">
    <source>
        <dbReference type="Pfam" id="PF00535"/>
    </source>
</evidence>
<evidence type="ECO:0000313" key="7">
    <source>
        <dbReference type="EMBL" id="BAQ00798.1"/>
    </source>
</evidence>
<feature type="domain" description="Glycosyltransferase 2-like" evidence="5">
    <location>
        <begin position="14"/>
        <end position="128"/>
    </location>
</feature>
<comment type="similarity">
    <text evidence="1">Belongs to the glycosyltransferase 2 family.</text>
</comment>
<dbReference type="InterPro" id="IPR001173">
    <property type="entry name" value="Glyco_trans_2-like"/>
</dbReference>
<proteinExistence type="inferred from homology"/>
<keyword evidence="4" id="KW-0812">Transmembrane</keyword>
<name>A0A0A8J478_ECOLX</name>
<keyword evidence="4" id="KW-1133">Transmembrane helix</keyword>
<dbReference type="SUPFAM" id="SSF53448">
    <property type="entry name" value="Nucleotide-diphospho-sugar transferases"/>
    <property type="match status" value="1"/>
</dbReference>
<dbReference type="EMBL" id="AB811611">
    <property type="protein sequence ID" value="BAQ00798.1"/>
    <property type="molecule type" value="Genomic_DNA"/>
</dbReference>
<sequence length="281" mass="32396">MSDGKENRYQKFSVLMSVYYKEDPVFFYDAVNSVFENTIPPDDVVIVVDGPIPEGITDVILALREKYELNIVYLSENVGLGRALNIGINYCKYNIIMRMDTDDYCINTRFQEQLDFFSTHSDVVLLGGDIAEFDTELSNFIGVRHVAYTCQSIRDMAKKRNPFNHMTVAFKKDIILSVGGYKHHPFMEDYNLWLRVIAKGHKVANLPKVMVNVRAGESMLSRRKGIRYIYSEYVLYKLKLSLGIDSLVHGFFIFLMRAFIRVIPIGMISILYSSIRKNMNT</sequence>
<feature type="transmembrane region" description="Helical" evidence="4">
    <location>
        <begin position="247"/>
        <end position="272"/>
    </location>
</feature>
<dbReference type="PANTHER" id="PTHR43685">
    <property type="entry name" value="GLYCOSYLTRANSFERASE"/>
    <property type="match status" value="1"/>
</dbReference>
<dbReference type="Pfam" id="PF00535">
    <property type="entry name" value="Glycos_transf_2"/>
    <property type="match status" value="1"/>
</dbReference>
<dbReference type="PANTHER" id="PTHR43685:SF5">
    <property type="entry name" value="GLYCOSYLTRANSFERASE EPSE-RELATED"/>
    <property type="match status" value="1"/>
</dbReference>
<keyword evidence="4" id="KW-0472">Membrane</keyword>
<dbReference type="Gene3D" id="3.90.550.10">
    <property type="entry name" value="Spore Coat Polysaccharide Biosynthesis Protein SpsA, Chain A"/>
    <property type="match status" value="1"/>
</dbReference>
<dbReference type="RefSeq" id="WP_033552298.1">
    <property type="nucleotide sequence ID" value="NZ_CABWJR010000001.1"/>
</dbReference>
<protein>
    <submittedName>
        <fullName evidence="7">Putative glycosyltransferase</fullName>
    </submittedName>
    <submittedName>
        <fullName evidence="6">UDP-Gal:alpha-D-GlcNAc-diphosphoundecaprenol beta-1,3-galactosyltransferase</fullName>
    </submittedName>
</protein>
<organism evidence="7">
    <name type="scientific">Escherichia coli</name>
    <dbReference type="NCBI Taxonomy" id="562"/>
    <lineage>
        <taxon>Bacteria</taxon>
        <taxon>Pseudomonadati</taxon>
        <taxon>Pseudomonadota</taxon>
        <taxon>Gammaproteobacteria</taxon>
        <taxon>Enterobacterales</taxon>
        <taxon>Enterobacteriaceae</taxon>
        <taxon>Escherichia</taxon>
    </lineage>
</organism>
<dbReference type="GO" id="GO:0016757">
    <property type="term" value="F:glycosyltransferase activity"/>
    <property type="evidence" value="ECO:0007669"/>
    <property type="project" value="UniProtKB-KW"/>
</dbReference>